<dbReference type="Proteomes" id="UP000481252">
    <property type="component" value="Unassembled WGS sequence"/>
</dbReference>
<sequence>MEPHKVVSQQEWMKAQTAHLVKEKEYTRMRDKLRAERLELPWVKVEKEYVFDTPDGRKTLSELFDGRSQLALYHFMLGPDWEEGCTGCSFGCDHFDGANLHLQHHDVTLVAVARAPLAKIEAYKKRMGWQFPWVSSNGSDFNFDFDVSFNKEDIKAGKAIYNFRPLDFEMDELPGMTAFYKDEKGDIYRTFSQYARGGEEGIGAYMILDIMPKGRNEKGTMDWVKRHDEYEDDPQLKAMMAGSCCG</sequence>
<protein>
    <submittedName>
        <fullName evidence="1">DUF899 family protein</fullName>
    </submittedName>
</protein>
<accession>A0A7C9R879</accession>
<comment type="caution">
    <text evidence="1">The sequence shown here is derived from an EMBL/GenBank/DDBJ whole genome shotgun (WGS) entry which is preliminary data.</text>
</comment>
<proteinExistence type="predicted"/>
<organism evidence="1 2">
    <name type="scientific">Mesorhizobium zhangyense</name>
    <dbReference type="NCBI Taxonomy" id="1776730"/>
    <lineage>
        <taxon>Bacteria</taxon>
        <taxon>Pseudomonadati</taxon>
        <taxon>Pseudomonadota</taxon>
        <taxon>Alphaproteobacteria</taxon>
        <taxon>Hyphomicrobiales</taxon>
        <taxon>Phyllobacteriaceae</taxon>
        <taxon>Mesorhizobium</taxon>
    </lineage>
</organism>
<dbReference type="EMBL" id="JAAKZG010000006">
    <property type="protein sequence ID" value="NGN42574.1"/>
    <property type="molecule type" value="Genomic_DNA"/>
</dbReference>
<keyword evidence="2" id="KW-1185">Reference proteome</keyword>
<reference evidence="1 2" key="1">
    <citation type="submission" date="2020-02" db="EMBL/GenBank/DDBJ databases">
        <title>Genome sequence of the type strain CGMCC 1.15528 of Mesorhizobium zhangyense.</title>
        <authorList>
            <person name="Gao J."/>
            <person name="Sun J."/>
        </authorList>
    </citation>
    <scope>NUCLEOTIDE SEQUENCE [LARGE SCALE GENOMIC DNA]</scope>
    <source>
        <strain evidence="1 2">CGMCC 1.15528</strain>
    </source>
</reference>
<name>A0A7C9R879_9HYPH</name>
<evidence type="ECO:0000313" key="1">
    <source>
        <dbReference type="EMBL" id="NGN42574.1"/>
    </source>
</evidence>
<gene>
    <name evidence="1" type="ORF">G6N74_16010</name>
</gene>
<dbReference type="InterPro" id="IPR010296">
    <property type="entry name" value="DUF899_thioredox"/>
</dbReference>
<dbReference type="AlphaFoldDB" id="A0A7C9R879"/>
<dbReference type="RefSeq" id="WP_165118951.1">
    <property type="nucleotide sequence ID" value="NZ_JAAKZG010000006.1"/>
</dbReference>
<dbReference type="Pfam" id="PF05988">
    <property type="entry name" value="DUF899"/>
    <property type="match status" value="1"/>
</dbReference>
<evidence type="ECO:0000313" key="2">
    <source>
        <dbReference type="Proteomes" id="UP000481252"/>
    </source>
</evidence>